<name>A0A264SD49_STREE</name>
<reference evidence="1 2" key="1">
    <citation type="submission" date="2019-11" db="EMBL/GenBank/DDBJ databases">
        <title>Growth characteristics of pneumococcus vary with the chemical composition of the capsule and with environmental conditions.</title>
        <authorList>
            <person name="Tothpal A."/>
            <person name="Desobry K."/>
            <person name="Joshi S."/>
            <person name="Wyllie A.L."/>
            <person name="Weinberger D.M."/>
        </authorList>
    </citation>
    <scope>NUCLEOTIDE SEQUENCE [LARGE SCALE GENOMIC DNA]</scope>
    <source>
        <strain evidence="2">pnumococcus23A</strain>
    </source>
</reference>
<accession>A0A264SD49</accession>
<dbReference type="Pfam" id="PF08713">
    <property type="entry name" value="DNA_alkylation"/>
    <property type="match status" value="1"/>
</dbReference>
<evidence type="ECO:0000313" key="2">
    <source>
        <dbReference type="Proteomes" id="UP000490982"/>
    </source>
</evidence>
<dbReference type="Proteomes" id="UP000490982">
    <property type="component" value="Unassembled WGS sequence"/>
</dbReference>
<dbReference type="EMBL" id="WNHS01000012">
    <property type="protein sequence ID" value="MTW24115.1"/>
    <property type="molecule type" value="Genomic_DNA"/>
</dbReference>
<dbReference type="Gene3D" id="1.20.1660.10">
    <property type="entry name" value="Hypothetical protein (EF3068)"/>
    <property type="match status" value="1"/>
</dbReference>
<organism evidence="1 2">
    <name type="scientific">Streptococcus pneumoniae</name>
    <dbReference type="NCBI Taxonomy" id="1313"/>
    <lineage>
        <taxon>Bacteria</taxon>
        <taxon>Bacillati</taxon>
        <taxon>Bacillota</taxon>
        <taxon>Bacilli</taxon>
        <taxon>Lactobacillales</taxon>
        <taxon>Streptococcaceae</taxon>
        <taxon>Streptococcus</taxon>
    </lineage>
</organism>
<protein>
    <submittedName>
        <fullName evidence="1">DNA alkylation repair protein</fullName>
    </submittedName>
</protein>
<dbReference type="InterPro" id="IPR016024">
    <property type="entry name" value="ARM-type_fold"/>
</dbReference>
<dbReference type="InterPro" id="IPR014825">
    <property type="entry name" value="DNA_alkylation"/>
</dbReference>
<dbReference type="SUPFAM" id="SSF48371">
    <property type="entry name" value="ARM repeat"/>
    <property type="match status" value="1"/>
</dbReference>
<dbReference type="RefSeq" id="WP_001812384.1">
    <property type="nucleotide sequence ID" value="NZ_FEIN01000013.1"/>
</dbReference>
<comment type="caution">
    <text evidence="1">The sequence shown here is derived from an EMBL/GenBank/DDBJ whole genome shotgun (WGS) entry which is preliminary data.</text>
</comment>
<proteinExistence type="predicted"/>
<dbReference type="AlphaFoldDB" id="A0A264SD49"/>
<gene>
    <name evidence="1" type="ORF">GM537_04385</name>
</gene>
<sequence length="80" mass="9323">MSLADLLEELEAAKDSKKARPMEAYMRHQFSFLGIAVPERNKLYKNIFQKRKKQRLSIGILQTLAGKRSLENTNMWLLTI</sequence>
<evidence type="ECO:0000313" key="1">
    <source>
        <dbReference type="EMBL" id="MTW24115.1"/>
    </source>
</evidence>